<evidence type="ECO:0000313" key="3">
    <source>
        <dbReference type="EMBL" id="GEN78986.1"/>
    </source>
</evidence>
<gene>
    <name evidence="3" type="ORF">AFE02nite_07200</name>
</gene>
<feature type="transmembrane region" description="Helical" evidence="1">
    <location>
        <begin position="12"/>
        <end position="33"/>
    </location>
</feature>
<dbReference type="OrthoDB" id="4869119at2"/>
<proteinExistence type="predicted"/>
<keyword evidence="1" id="KW-1133">Transmembrane helix</keyword>
<evidence type="ECO:0000256" key="1">
    <source>
        <dbReference type="SAM" id="Phobius"/>
    </source>
</evidence>
<dbReference type="AlphaFoldDB" id="A0A511YUZ4"/>
<keyword evidence="1" id="KW-0472">Membrane</keyword>
<protein>
    <submittedName>
        <fullName evidence="3">Membrane protein</fullName>
    </submittedName>
</protein>
<keyword evidence="4" id="KW-1185">Reference proteome</keyword>
<dbReference type="Proteomes" id="UP000321484">
    <property type="component" value="Unassembled WGS sequence"/>
</dbReference>
<sequence length="143" mass="14540">MRARTQDPERGSVTLELAILAPVLILVLGLLVLGGRVEVAASAVEQAAAAAARAASLERSVAAAQIAAESAVDRETAARDIRCVTTMVEVDASGLTAPLGTSANVTVRASCTVTMADLAVPGLPGGRTITAEATSAVDRFRTR</sequence>
<comment type="caution">
    <text evidence="3">The sequence shown here is derived from an EMBL/GenBank/DDBJ whole genome shotgun (WGS) entry which is preliminary data.</text>
</comment>
<accession>A0A511YUZ4</accession>
<dbReference type="Pfam" id="PF07811">
    <property type="entry name" value="TadE"/>
    <property type="match status" value="1"/>
</dbReference>
<evidence type="ECO:0000259" key="2">
    <source>
        <dbReference type="Pfam" id="PF07811"/>
    </source>
</evidence>
<keyword evidence="1" id="KW-0812">Transmembrane</keyword>
<reference evidence="3 4" key="1">
    <citation type="submission" date="2019-07" db="EMBL/GenBank/DDBJ databases">
        <title>Whole genome shotgun sequence of Actinotalea fermentans NBRC 105374.</title>
        <authorList>
            <person name="Hosoyama A."/>
            <person name="Uohara A."/>
            <person name="Ohji S."/>
            <person name="Ichikawa N."/>
        </authorList>
    </citation>
    <scope>NUCLEOTIDE SEQUENCE [LARGE SCALE GENOMIC DNA]</scope>
    <source>
        <strain evidence="3 4">NBRC 105374</strain>
    </source>
</reference>
<dbReference type="RefSeq" id="WP_034243037.1">
    <property type="nucleotide sequence ID" value="NZ_BJYK01000001.1"/>
</dbReference>
<feature type="domain" description="TadE-like" evidence="2">
    <location>
        <begin position="11"/>
        <end position="53"/>
    </location>
</feature>
<dbReference type="InterPro" id="IPR012495">
    <property type="entry name" value="TadE-like_dom"/>
</dbReference>
<evidence type="ECO:0000313" key="4">
    <source>
        <dbReference type="Proteomes" id="UP000321484"/>
    </source>
</evidence>
<organism evidence="3 4">
    <name type="scientific">Actinotalea fermentans</name>
    <dbReference type="NCBI Taxonomy" id="43671"/>
    <lineage>
        <taxon>Bacteria</taxon>
        <taxon>Bacillati</taxon>
        <taxon>Actinomycetota</taxon>
        <taxon>Actinomycetes</taxon>
        <taxon>Micrococcales</taxon>
        <taxon>Cellulomonadaceae</taxon>
        <taxon>Actinotalea</taxon>
    </lineage>
</organism>
<dbReference type="EMBL" id="BJYK01000001">
    <property type="protein sequence ID" value="GEN78986.1"/>
    <property type="molecule type" value="Genomic_DNA"/>
</dbReference>
<name>A0A511YUZ4_9CELL</name>